<dbReference type="EMBL" id="JALJOR010000001">
    <property type="protein sequence ID" value="KAK9829637.1"/>
    <property type="molecule type" value="Genomic_DNA"/>
</dbReference>
<evidence type="ECO:0000313" key="3">
    <source>
        <dbReference type="Proteomes" id="UP001489004"/>
    </source>
</evidence>
<keyword evidence="1" id="KW-0472">Membrane</keyword>
<organism evidence="2 3">
    <name type="scientific">[Myrmecia] bisecta</name>
    <dbReference type="NCBI Taxonomy" id="41462"/>
    <lineage>
        <taxon>Eukaryota</taxon>
        <taxon>Viridiplantae</taxon>
        <taxon>Chlorophyta</taxon>
        <taxon>core chlorophytes</taxon>
        <taxon>Trebouxiophyceae</taxon>
        <taxon>Trebouxiales</taxon>
        <taxon>Trebouxiaceae</taxon>
        <taxon>Myrmecia</taxon>
    </lineage>
</organism>
<feature type="transmembrane region" description="Helical" evidence="1">
    <location>
        <begin position="105"/>
        <end position="127"/>
    </location>
</feature>
<comment type="caution">
    <text evidence="2">The sequence shown here is derived from an EMBL/GenBank/DDBJ whole genome shotgun (WGS) entry which is preliminary data.</text>
</comment>
<accession>A0AAW1R8F8</accession>
<keyword evidence="1" id="KW-0812">Transmembrane</keyword>
<sequence length="156" mass="16273">MKEDVYAKAVAENRMTTVEETTIKKTVGLLSALGTAIYVAHQGVKGANPAGVAFGSAWSLTLIGQGLRSQCGSALRLRWVPNRPGKGEWPAPAHHPFIRKKRRQVLTNFLMSAGLGLAVGTAVGIAGGKTREAAAISAAKGAAIDLGMMFAISMSI</sequence>
<evidence type="ECO:0000313" key="2">
    <source>
        <dbReference type="EMBL" id="KAK9829637.1"/>
    </source>
</evidence>
<name>A0AAW1R8F8_9CHLO</name>
<gene>
    <name evidence="2" type="ORF">WJX72_007004</name>
</gene>
<reference evidence="2 3" key="1">
    <citation type="journal article" date="2024" name="Nat. Commun.">
        <title>Phylogenomics reveals the evolutionary origins of lichenization in chlorophyte algae.</title>
        <authorList>
            <person name="Puginier C."/>
            <person name="Libourel C."/>
            <person name="Otte J."/>
            <person name="Skaloud P."/>
            <person name="Haon M."/>
            <person name="Grisel S."/>
            <person name="Petersen M."/>
            <person name="Berrin J.G."/>
            <person name="Delaux P.M."/>
            <person name="Dal Grande F."/>
            <person name="Keller J."/>
        </authorList>
    </citation>
    <scope>NUCLEOTIDE SEQUENCE [LARGE SCALE GENOMIC DNA]</scope>
    <source>
        <strain evidence="2 3">SAG 2043</strain>
    </source>
</reference>
<dbReference type="AlphaFoldDB" id="A0AAW1R8F8"/>
<proteinExistence type="predicted"/>
<evidence type="ECO:0000256" key="1">
    <source>
        <dbReference type="SAM" id="Phobius"/>
    </source>
</evidence>
<keyword evidence="3" id="KW-1185">Reference proteome</keyword>
<dbReference type="Proteomes" id="UP001489004">
    <property type="component" value="Unassembled WGS sequence"/>
</dbReference>
<keyword evidence="1" id="KW-1133">Transmembrane helix</keyword>
<protein>
    <submittedName>
        <fullName evidence="2">Uncharacterized protein</fullName>
    </submittedName>
</protein>